<dbReference type="PANTHER" id="PTHR43132">
    <property type="entry name" value="ARSENICAL RESISTANCE OPERON REPRESSOR ARSR-RELATED"/>
    <property type="match status" value="1"/>
</dbReference>
<evidence type="ECO:0000256" key="2">
    <source>
        <dbReference type="ARBA" id="ARBA00023125"/>
    </source>
</evidence>
<dbReference type="Gene3D" id="1.10.10.10">
    <property type="entry name" value="Winged helix-like DNA-binding domain superfamily/Winged helix DNA-binding domain"/>
    <property type="match status" value="1"/>
</dbReference>
<feature type="domain" description="HTH arsR-type" evidence="4">
    <location>
        <begin position="1"/>
        <end position="92"/>
    </location>
</feature>
<dbReference type="EMBL" id="JARTLD010000015">
    <property type="protein sequence ID" value="MED5017007.1"/>
    <property type="molecule type" value="Genomic_DNA"/>
</dbReference>
<evidence type="ECO:0000313" key="6">
    <source>
        <dbReference type="Proteomes" id="UP001343257"/>
    </source>
</evidence>
<dbReference type="SUPFAM" id="SSF46785">
    <property type="entry name" value="Winged helix' DNA-binding domain"/>
    <property type="match status" value="1"/>
</dbReference>
<reference evidence="5 6" key="1">
    <citation type="submission" date="2023-03" db="EMBL/GenBank/DDBJ databases">
        <title>Bacillus Genome Sequencing.</title>
        <authorList>
            <person name="Dunlap C."/>
        </authorList>
    </citation>
    <scope>NUCLEOTIDE SEQUENCE [LARGE SCALE GENOMIC DNA]</scope>
    <source>
        <strain evidence="5 6">NRS-52</strain>
    </source>
</reference>
<dbReference type="InterPro" id="IPR051011">
    <property type="entry name" value="Metal_resp_trans_reg"/>
</dbReference>
<dbReference type="CDD" id="cd00090">
    <property type="entry name" value="HTH_ARSR"/>
    <property type="match status" value="1"/>
</dbReference>
<dbReference type="InterPro" id="IPR001845">
    <property type="entry name" value="HTH_ArsR_DNA-bd_dom"/>
</dbReference>
<organism evidence="5 6">
    <name type="scientific">Paenibacillus chibensis</name>
    <dbReference type="NCBI Taxonomy" id="59846"/>
    <lineage>
        <taxon>Bacteria</taxon>
        <taxon>Bacillati</taxon>
        <taxon>Bacillota</taxon>
        <taxon>Bacilli</taxon>
        <taxon>Bacillales</taxon>
        <taxon>Paenibacillaceae</taxon>
        <taxon>Paenibacillus</taxon>
    </lineage>
</organism>
<dbReference type="Pfam" id="PF01022">
    <property type="entry name" value="HTH_5"/>
    <property type="match status" value="1"/>
</dbReference>
<evidence type="ECO:0000256" key="1">
    <source>
        <dbReference type="ARBA" id="ARBA00023015"/>
    </source>
</evidence>
<dbReference type="InterPro" id="IPR036388">
    <property type="entry name" value="WH-like_DNA-bd_sf"/>
</dbReference>
<dbReference type="NCBIfam" id="NF033788">
    <property type="entry name" value="HTH_metalloreg"/>
    <property type="match status" value="1"/>
</dbReference>
<dbReference type="InterPro" id="IPR036390">
    <property type="entry name" value="WH_DNA-bd_sf"/>
</dbReference>
<sequence>MQLEKIVNYHKALADPTRLRILLLLSEGEMNGQALAEKLNISQPTVTHHAAKLREAALITERREKNTVYFAQNRYFIQQHAEASLKFIFKEGGKEMAEPENAQTKSAVIRNFFAKDGRLRQIPAQYKKKLIALEHLVEQLEPGRKYSEKEINEFIKQFHEDFATIRREFIMHQFMYREDGIYELNPREQWTHWENVK</sequence>
<dbReference type="PROSITE" id="PS50987">
    <property type="entry name" value="HTH_ARSR_2"/>
    <property type="match status" value="1"/>
</dbReference>
<proteinExistence type="predicted"/>
<dbReference type="PANTHER" id="PTHR43132:SF2">
    <property type="entry name" value="ARSENICAL RESISTANCE OPERON REPRESSOR ARSR-RELATED"/>
    <property type="match status" value="1"/>
</dbReference>
<dbReference type="RefSeq" id="WP_328276398.1">
    <property type="nucleotide sequence ID" value="NZ_JARTLD010000015.1"/>
</dbReference>
<dbReference type="SMART" id="SM00418">
    <property type="entry name" value="HTH_ARSR"/>
    <property type="match status" value="1"/>
</dbReference>
<evidence type="ECO:0000313" key="5">
    <source>
        <dbReference type="EMBL" id="MED5017007.1"/>
    </source>
</evidence>
<dbReference type="Pfam" id="PF09860">
    <property type="entry name" value="DUF2087"/>
    <property type="match status" value="1"/>
</dbReference>
<dbReference type="PRINTS" id="PR00778">
    <property type="entry name" value="HTHARSR"/>
</dbReference>
<evidence type="ECO:0000259" key="4">
    <source>
        <dbReference type="PROSITE" id="PS50987"/>
    </source>
</evidence>
<evidence type="ECO:0000256" key="3">
    <source>
        <dbReference type="ARBA" id="ARBA00023163"/>
    </source>
</evidence>
<gene>
    <name evidence="5" type="ORF">P9847_06765</name>
</gene>
<dbReference type="InterPro" id="IPR018656">
    <property type="entry name" value="DUF2087"/>
</dbReference>
<dbReference type="Proteomes" id="UP001343257">
    <property type="component" value="Unassembled WGS sequence"/>
</dbReference>
<keyword evidence="1" id="KW-0805">Transcription regulation</keyword>
<keyword evidence="2" id="KW-0238">DNA-binding</keyword>
<accession>A0ABU6PRH8</accession>
<name>A0ABU6PRH8_9BACL</name>
<protein>
    <submittedName>
        <fullName evidence="5">Metalloregulator ArsR/SmtB family transcription factor</fullName>
    </submittedName>
</protein>
<dbReference type="InterPro" id="IPR011991">
    <property type="entry name" value="ArsR-like_HTH"/>
</dbReference>
<keyword evidence="6" id="KW-1185">Reference proteome</keyword>
<keyword evidence="3" id="KW-0804">Transcription</keyword>
<comment type="caution">
    <text evidence="5">The sequence shown here is derived from an EMBL/GenBank/DDBJ whole genome shotgun (WGS) entry which is preliminary data.</text>
</comment>